<feature type="transmembrane region" description="Helical" evidence="8">
    <location>
        <begin position="366"/>
        <end position="384"/>
    </location>
</feature>
<dbReference type="InterPro" id="IPR036890">
    <property type="entry name" value="HATPase_C_sf"/>
</dbReference>
<evidence type="ECO:0000256" key="8">
    <source>
        <dbReference type="SAM" id="Phobius"/>
    </source>
</evidence>
<evidence type="ECO:0000313" key="11">
    <source>
        <dbReference type="EMBL" id="QIB69338.1"/>
    </source>
</evidence>
<dbReference type="Proteomes" id="UP000466848">
    <property type="component" value="Chromosome"/>
</dbReference>
<feature type="domain" description="Histidine kinase" evidence="9">
    <location>
        <begin position="821"/>
        <end position="1026"/>
    </location>
</feature>
<dbReference type="Pfam" id="PF00072">
    <property type="entry name" value="Response_reg"/>
    <property type="match status" value="1"/>
</dbReference>
<keyword evidence="4" id="KW-0808">Transferase</keyword>
<keyword evidence="8" id="KW-0472">Membrane</keyword>
<dbReference type="GO" id="GO:0000155">
    <property type="term" value="F:phosphorelay sensor kinase activity"/>
    <property type="evidence" value="ECO:0007669"/>
    <property type="project" value="InterPro"/>
</dbReference>
<sequence length="1039" mass="118999">MKTSVRTIAVLLCIFIIGVLFTSDLFFIKESPAALKGQLDLSAWDFQQDGLANLDGEWEYYENQLLTPEDFHNTKDGKPKKTGYINLTASRFEKDQGMQAKPMGAQTYRMIVKMKASEEPLGLKIDNIRMSNKLYINGLFKGSSGNPSKSQEEYIPKNAPYNAYFDVMEGQIEIVLQTANYNYPFPSDNSYTIILGTQKHIEAQKSMISAVELSGAILALFFGIYLLYVCYTSEKNKGDLYWAFQFFTFAVLMLFTGQKLIYGFFPSIPFELFCKIQLFSLMGGPFFSISYIKYREKKMIPDLVMKIVRVLFLLYALVVLVANYRYSSYFNGVIYLFICLIYLYLIFKLWRAYRAASSDAIQKKEILLYLLCNICLLLTFSDNFLRNLTWSSSRIIGSIGFCGFVFFSQITLAFQLSSSYEKVVKMDRVKDEFMIKTSYALKAPLNSILNMAEQIIRECSGEKELNTSYSQAKSLENAFFTRGIMQKSLNIVNTSQDLALLNNNQLKLESSLVDIKVCAELAVASMQELTKNKEINLLVELPSFLFVQADESRIRQILCSLILNSLQNMDRGTIRIRGRYVKNKVLIYVEDDGMGIPENRWGDIFQPYVTLTAEGIGLGLYVSRRLAELMQGRLYVEWSKPNEGSCFALILPRAEVEKKKLPTLIPQKKLQKEKKSYTAEHNSELLSLAEVQKWETKKRTVLIVDDENVNIQTAMSILEQDNYHILMALSGEEALQIIAAYKIDLVILDDMMPGISGIALCKKIRENYSLIELPIVLSVINMNKDDLNWALQSGANDFIKKPFRNSELRARVKTLIELKKSLDETLKNELSFLQAQIKPHFLYNAINTIIYFCYTDSEKAATLLSDFSKYLRMIFHVDQRFLLISLKRELELIEAYVAIEKARFEDKIQMVYNIDPELLQAEIPPLCIQPLVENAIKHGLLQKSEGGTVRLTVEKRAGDIYIEVMDDGIGMTKEKLYALQYGEGENQGIGFSNINQRLKRWSQAQIQIESQRERGTTVTIIMKQNMGELSKHVESDYHR</sequence>
<comment type="function">
    <text evidence="6">May play the central regulatory role in sporulation. It may be an element of the effector pathway responsible for the activation of sporulation genes in response to nutritional stress. Spo0A may act in concert with spo0H (a sigma factor) to control the expression of some genes that are critical to the sporulation process.</text>
</comment>
<dbReference type="SMART" id="SM00387">
    <property type="entry name" value="HATPase_c"/>
    <property type="match status" value="2"/>
</dbReference>
<dbReference type="EMBL" id="CP048649">
    <property type="protein sequence ID" value="QIB69338.1"/>
    <property type="molecule type" value="Genomic_DNA"/>
</dbReference>
<dbReference type="PROSITE" id="PS50109">
    <property type="entry name" value="HIS_KIN"/>
    <property type="match status" value="2"/>
</dbReference>
<evidence type="ECO:0000256" key="7">
    <source>
        <dbReference type="PROSITE-ProRule" id="PRU00169"/>
    </source>
</evidence>
<dbReference type="RefSeq" id="WP_163066511.1">
    <property type="nucleotide sequence ID" value="NZ_CP048649.1"/>
</dbReference>
<keyword evidence="8" id="KW-1133">Transmembrane helix</keyword>
<dbReference type="InterPro" id="IPR010559">
    <property type="entry name" value="Sig_transdc_His_kin_internal"/>
</dbReference>
<feature type="modified residue" description="4-aspartylphosphate" evidence="7">
    <location>
        <position position="749"/>
    </location>
</feature>
<evidence type="ECO:0000256" key="2">
    <source>
        <dbReference type="ARBA" id="ARBA00012438"/>
    </source>
</evidence>
<dbReference type="InterPro" id="IPR003594">
    <property type="entry name" value="HATPase_dom"/>
</dbReference>
<name>A0A858BW62_9FIRM</name>
<proteinExistence type="predicted"/>
<feature type="transmembrane region" description="Helical" evidence="8">
    <location>
        <begin position="303"/>
        <end position="322"/>
    </location>
</feature>
<keyword evidence="5" id="KW-0902">Two-component regulatory system</keyword>
<evidence type="ECO:0000256" key="5">
    <source>
        <dbReference type="ARBA" id="ARBA00023012"/>
    </source>
</evidence>
<feature type="transmembrane region" description="Helical" evidence="8">
    <location>
        <begin position="328"/>
        <end position="345"/>
    </location>
</feature>
<organism evidence="11 12">
    <name type="scientific">Aminipila butyrica</name>
    <dbReference type="NCBI Taxonomy" id="433296"/>
    <lineage>
        <taxon>Bacteria</taxon>
        <taxon>Bacillati</taxon>
        <taxon>Bacillota</taxon>
        <taxon>Clostridia</taxon>
        <taxon>Peptostreptococcales</taxon>
        <taxon>Anaerovoracaceae</taxon>
        <taxon>Aminipila</taxon>
    </lineage>
</organism>
<feature type="domain" description="Histidine kinase" evidence="9">
    <location>
        <begin position="436"/>
        <end position="655"/>
    </location>
</feature>
<keyword evidence="7" id="KW-0597">Phosphoprotein</keyword>
<gene>
    <name evidence="11" type="ORF">Ami103574_08375</name>
</gene>
<evidence type="ECO:0000256" key="1">
    <source>
        <dbReference type="ARBA" id="ARBA00000085"/>
    </source>
</evidence>
<dbReference type="InterPro" id="IPR005467">
    <property type="entry name" value="His_kinase_dom"/>
</dbReference>
<comment type="catalytic activity">
    <reaction evidence="1">
        <text>ATP + protein L-histidine = ADP + protein N-phospho-L-histidine.</text>
        <dbReference type="EC" id="2.7.13.3"/>
    </reaction>
</comment>
<keyword evidence="8" id="KW-0812">Transmembrane</keyword>
<dbReference type="SMART" id="SM00448">
    <property type="entry name" value="REC"/>
    <property type="match status" value="1"/>
</dbReference>
<keyword evidence="12" id="KW-1185">Reference proteome</keyword>
<feature type="transmembrane region" description="Helical" evidence="8">
    <location>
        <begin position="396"/>
        <end position="416"/>
    </location>
</feature>
<dbReference type="PANTHER" id="PTHR34220">
    <property type="entry name" value="SENSOR HISTIDINE KINASE YPDA"/>
    <property type="match status" value="1"/>
</dbReference>
<keyword evidence="4" id="KW-0418">Kinase</keyword>
<feature type="transmembrane region" description="Helical" evidence="8">
    <location>
        <begin position="240"/>
        <end position="262"/>
    </location>
</feature>
<dbReference type="KEGG" id="abut:Ami103574_08375"/>
<dbReference type="EC" id="2.7.13.3" evidence="2"/>
<evidence type="ECO:0000256" key="6">
    <source>
        <dbReference type="ARBA" id="ARBA00024867"/>
    </source>
</evidence>
<feature type="transmembrane region" description="Helical" evidence="8">
    <location>
        <begin position="207"/>
        <end position="228"/>
    </location>
</feature>
<dbReference type="Gene3D" id="3.30.565.10">
    <property type="entry name" value="Histidine kinase-like ATPase, C-terminal domain"/>
    <property type="match status" value="2"/>
</dbReference>
<reference evidence="11 12" key="1">
    <citation type="submission" date="2020-02" db="EMBL/GenBank/DDBJ databases">
        <authorList>
            <person name="Kim Y.B."/>
            <person name="Roh S.W."/>
        </authorList>
    </citation>
    <scope>NUCLEOTIDE SEQUENCE [LARGE SCALE GENOMIC DNA]</scope>
    <source>
        <strain evidence="11 12">DSM 103574</strain>
    </source>
</reference>
<evidence type="ECO:0000256" key="3">
    <source>
        <dbReference type="ARBA" id="ARBA00018672"/>
    </source>
</evidence>
<dbReference type="PANTHER" id="PTHR34220:SF7">
    <property type="entry name" value="SENSOR HISTIDINE KINASE YPDA"/>
    <property type="match status" value="1"/>
</dbReference>
<feature type="transmembrane region" description="Helical" evidence="8">
    <location>
        <begin position="268"/>
        <end position="291"/>
    </location>
</feature>
<dbReference type="Pfam" id="PF02518">
    <property type="entry name" value="HATPase_c"/>
    <property type="match status" value="2"/>
</dbReference>
<dbReference type="SUPFAM" id="SSF55874">
    <property type="entry name" value="ATPase domain of HSP90 chaperone/DNA topoisomerase II/histidine kinase"/>
    <property type="match status" value="2"/>
</dbReference>
<dbReference type="PROSITE" id="PS50110">
    <property type="entry name" value="RESPONSE_REGULATORY"/>
    <property type="match status" value="1"/>
</dbReference>
<dbReference type="InterPro" id="IPR001789">
    <property type="entry name" value="Sig_transdc_resp-reg_receiver"/>
</dbReference>
<evidence type="ECO:0000313" key="12">
    <source>
        <dbReference type="Proteomes" id="UP000466848"/>
    </source>
</evidence>
<evidence type="ECO:0000259" key="10">
    <source>
        <dbReference type="PROSITE" id="PS50110"/>
    </source>
</evidence>
<dbReference type="GO" id="GO:0016020">
    <property type="term" value="C:membrane"/>
    <property type="evidence" value="ECO:0007669"/>
    <property type="project" value="InterPro"/>
</dbReference>
<dbReference type="Pfam" id="PF06580">
    <property type="entry name" value="His_kinase"/>
    <property type="match status" value="1"/>
</dbReference>
<dbReference type="Gene3D" id="3.40.50.2300">
    <property type="match status" value="1"/>
</dbReference>
<feature type="domain" description="Response regulatory" evidence="10">
    <location>
        <begin position="700"/>
        <end position="816"/>
    </location>
</feature>
<dbReference type="InterPro" id="IPR011006">
    <property type="entry name" value="CheY-like_superfamily"/>
</dbReference>
<evidence type="ECO:0000256" key="4">
    <source>
        <dbReference type="ARBA" id="ARBA00022777"/>
    </source>
</evidence>
<dbReference type="InterPro" id="IPR004358">
    <property type="entry name" value="Sig_transdc_His_kin-like_C"/>
</dbReference>
<dbReference type="PRINTS" id="PR00344">
    <property type="entry name" value="BCTRLSENSOR"/>
</dbReference>
<protein>
    <recommendedName>
        <fullName evidence="3">Stage 0 sporulation protein A homolog</fullName>
        <ecNumber evidence="2">2.7.13.3</ecNumber>
    </recommendedName>
</protein>
<dbReference type="AlphaFoldDB" id="A0A858BW62"/>
<evidence type="ECO:0000259" key="9">
    <source>
        <dbReference type="PROSITE" id="PS50109"/>
    </source>
</evidence>
<dbReference type="SUPFAM" id="SSF52172">
    <property type="entry name" value="CheY-like"/>
    <property type="match status" value="1"/>
</dbReference>
<dbReference type="InterPro" id="IPR050640">
    <property type="entry name" value="Bact_2-comp_sensor_kinase"/>
</dbReference>
<accession>A0A858BW62</accession>